<proteinExistence type="predicted"/>
<keyword evidence="2" id="KW-1185">Reference proteome</keyword>
<reference evidence="1 2" key="1">
    <citation type="journal article" date="2013" name="Nat. Commun.">
        <title>The evolution and pathogenic mechanisms of the rice sheath blight pathogen.</title>
        <authorList>
            <person name="Zheng A."/>
            <person name="Lin R."/>
            <person name="Xu L."/>
            <person name="Qin P."/>
            <person name="Tang C."/>
            <person name="Ai P."/>
            <person name="Zhang D."/>
            <person name="Liu Y."/>
            <person name="Sun Z."/>
            <person name="Feng H."/>
            <person name="Wang Y."/>
            <person name="Chen Y."/>
            <person name="Liang X."/>
            <person name="Fu R."/>
            <person name="Li Q."/>
            <person name="Zhang J."/>
            <person name="Yu X."/>
            <person name="Xie Z."/>
            <person name="Ding L."/>
            <person name="Guan P."/>
            <person name="Tang J."/>
            <person name="Liang Y."/>
            <person name="Wang S."/>
            <person name="Deng Q."/>
            <person name="Li S."/>
            <person name="Zhu J."/>
            <person name="Wang L."/>
            <person name="Liu H."/>
            <person name="Li P."/>
        </authorList>
    </citation>
    <scope>NUCLEOTIDE SEQUENCE [LARGE SCALE GENOMIC DNA]</scope>
    <source>
        <strain evidence="2">AG-1 IA</strain>
    </source>
</reference>
<evidence type="ECO:0000313" key="2">
    <source>
        <dbReference type="Proteomes" id="UP000011668"/>
    </source>
</evidence>
<gene>
    <name evidence="1" type="ORF">AG1IA_06633</name>
</gene>
<comment type="caution">
    <text evidence="1">The sequence shown here is derived from an EMBL/GenBank/DDBJ whole genome shotgun (WGS) entry which is preliminary data.</text>
</comment>
<accession>L8WRG7</accession>
<organism evidence="1 2">
    <name type="scientific">Thanatephorus cucumeris (strain AG1-IA)</name>
    <name type="common">Rice sheath blight fungus</name>
    <name type="synonym">Rhizoctonia solani</name>
    <dbReference type="NCBI Taxonomy" id="983506"/>
    <lineage>
        <taxon>Eukaryota</taxon>
        <taxon>Fungi</taxon>
        <taxon>Dikarya</taxon>
        <taxon>Basidiomycota</taxon>
        <taxon>Agaricomycotina</taxon>
        <taxon>Agaricomycetes</taxon>
        <taxon>Cantharellales</taxon>
        <taxon>Ceratobasidiaceae</taxon>
        <taxon>Rhizoctonia</taxon>
        <taxon>Rhizoctonia solani AG-1</taxon>
    </lineage>
</organism>
<evidence type="ECO:0000313" key="1">
    <source>
        <dbReference type="EMBL" id="ELU39328.1"/>
    </source>
</evidence>
<sequence length="526" mass="59387">MEEIQLVGNISIQSGLTVEFSVTRRYMNENWITIDSLSIGSRMKCFLGSSCYVDKPEVEDEGVPICSAQLYYQSVINCHLSPFLDPHPAAQSTCRHWRSATFDTKALWSLVTLSDRPPFHFSALCLDRSGTTSPLDVEIEINNRFWQHIPDCDPNTRVQAVHGALTFILAHGGIPSRWRSLWLYTPGSQRSNLGLHIAALDIIGAFPMPSLQYIELKCSIYHYGGGDQTHILSLPAKPLFRDPSPTQLRVAKLEWIPRPYLFVNPGYPQLVGLNHLEIRFPLDLPELEHMKTLLDASPMLRVLSLDLRATSPQISAELIYLPKIHIPSLQVLALSANSRTHTPRWGHNLLLMIDAPNVESLRFQLEYSGADPLQDQELIDYITRGANPANPRALFPSLTALELSIDQDHTGLFEQFLTAYSLITTLYLPHPTYGQVEALRMQPWLVPELTCLAVKAERDSTLRDAIFERCSAGLPLKTVLVELSPVPLPWIRRSEARLREYLEGLDVRIILTKSNTRARKMLGFVE</sequence>
<dbReference type="HOGENOM" id="CLU_038192_0_0_1"/>
<dbReference type="AlphaFoldDB" id="L8WRG7"/>
<dbReference type="STRING" id="983506.L8WRG7"/>
<name>L8WRG7_THACA</name>
<dbReference type="OrthoDB" id="2269034at2759"/>
<dbReference type="Proteomes" id="UP000011668">
    <property type="component" value="Unassembled WGS sequence"/>
</dbReference>
<protein>
    <submittedName>
        <fullName evidence="1">F-box-like domain-containing protein</fullName>
    </submittedName>
</protein>
<dbReference type="EMBL" id="AFRT01001823">
    <property type="protein sequence ID" value="ELU39328.1"/>
    <property type="molecule type" value="Genomic_DNA"/>
</dbReference>